<dbReference type="Proteomes" id="UP001589619">
    <property type="component" value="Unassembled WGS sequence"/>
</dbReference>
<proteinExistence type="predicted"/>
<evidence type="ECO:0000256" key="1">
    <source>
        <dbReference type="ARBA" id="ARBA00023125"/>
    </source>
</evidence>
<keyword evidence="1" id="KW-0238">DNA-binding</keyword>
<evidence type="ECO:0000313" key="4">
    <source>
        <dbReference type="EMBL" id="MFB9754208.1"/>
    </source>
</evidence>
<dbReference type="RefSeq" id="WP_344914099.1">
    <property type="nucleotide sequence ID" value="NZ_BAAAYO010000013.1"/>
</dbReference>
<dbReference type="Gene3D" id="1.10.260.40">
    <property type="entry name" value="lambda repressor-like DNA-binding domains"/>
    <property type="match status" value="1"/>
</dbReference>
<evidence type="ECO:0000313" key="5">
    <source>
        <dbReference type="Proteomes" id="UP001589619"/>
    </source>
</evidence>
<accession>A0ABV5W1L5</accession>
<dbReference type="CDD" id="cd00093">
    <property type="entry name" value="HTH_XRE"/>
    <property type="match status" value="1"/>
</dbReference>
<feature type="region of interest" description="Disordered" evidence="2">
    <location>
        <begin position="58"/>
        <end position="84"/>
    </location>
</feature>
<dbReference type="PROSITE" id="PS50943">
    <property type="entry name" value="HTH_CROC1"/>
    <property type="match status" value="1"/>
</dbReference>
<name>A0ABV5W1L5_9BACL</name>
<dbReference type="InterPro" id="IPR010982">
    <property type="entry name" value="Lambda_DNA-bd_dom_sf"/>
</dbReference>
<keyword evidence="5" id="KW-1185">Reference proteome</keyword>
<comment type="caution">
    <text evidence="4">The sequence shown here is derived from an EMBL/GenBank/DDBJ whole genome shotgun (WGS) entry which is preliminary data.</text>
</comment>
<dbReference type="PANTHER" id="PTHR46558:SF14">
    <property type="entry name" value="HTH-TYPE TRANSCRIPTIONAL REGULATOR ANSR"/>
    <property type="match status" value="1"/>
</dbReference>
<dbReference type="EMBL" id="JBHMAG010000014">
    <property type="protein sequence ID" value="MFB9754208.1"/>
    <property type="molecule type" value="Genomic_DNA"/>
</dbReference>
<dbReference type="Pfam" id="PF01381">
    <property type="entry name" value="HTH_3"/>
    <property type="match status" value="1"/>
</dbReference>
<dbReference type="SMART" id="SM00530">
    <property type="entry name" value="HTH_XRE"/>
    <property type="match status" value="1"/>
</dbReference>
<protein>
    <submittedName>
        <fullName evidence="4">Helix-turn-helix transcriptional regulator</fullName>
    </submittedName>
</protein>
<sequence length="128" mass="14389">MIGETITQLRKQQRWSQLAVADRLGIAKSTYAGYESGYREPSLDTLRQLADMFGVSMDTLVGQNGGHSGDPSGTNNPPAAGEWEDPELGIWFKELLEAPEERRDELRKIWEIIKMREAGRRPGDKQGE</sequence>
<dbReference type="InterPro" id="IPR001387">
    <property type="entry name" value="Cro/C1-type_HTH"/>
</dbReference>
<evidence type="ECO:0000256" key="2">
    <source>
        <dbReference type="SAM" id="MobiDB-lite"/>
    </source>
</evidence>
<gene>
    <name evidence="4" type="ORF">ACFFNY_21780</name>
</gene>
<evidence type="ECO:0000259" key="3">
    <source>
        <dbReference type="PROSITE" id="PS50943"/>
    </source>
</evidence>
<dbReference type="SUPFAM" id="SSF47413">
    <property type="entry name" value="lambda repressor-like DNA-binding domains"/>
    <property type="match status" value="1"/>
</dbReference>
<reference evidence="4 5" key="1">
    <citation type="submission" date="2024-09" db="EMBL/GenBank/DDBJ databases">
        <authorList>
            <person name="Sun Q."/>
            <person name="Mori K."/>
        </authorList>
    </citation>
    <scope>NUCLEOTIDE SEQUENCE [LARGE SCALE GENOMIC DNA]</scope>
    <source>
        <strain evidence="4 5">JCM 12520</strain>
    </source>
</reference>
<feature type="domain" description="HTH cro/C1-type" evidence="3">
    <location>
        <begin position="6"/>
        <end position="60"/>
    </location>
</feature>
<organism evidence="4 5">
    <name type="scientific">Paenibacillus hodogayensis</name>
    <dbReference type="NCBI Taxonomy" id="279208"/>
    <lineage>
        <taxon>Bacteria</taxon>
        <taxon>Bacillati</taxon>
        <taxon>Bacillota</taxon>
        <taxon>Bacilli</taxon>
        <taxon>Bacillales</taxon>
        <taxon>Paenibacillaceae</taxon>
        <taxon>Paenibacillus</taxon>
    </lineage>
</organism>
<dbReference type="PANTHER" id="PTHR46558">
    <property type="entry name" value="TRACRIPTIONAL REGULATORY PROTEIN-RELATED-RELATED"/>
    <property type="match status" value="1"/>
</dbReference>